<dbReference type="EMBL" id="JAABOJ010000005">
    <property type="protein sequence ID" value="KAF3286597.1"/>
    <property type="molecule type" value="Genomic_DNA"/>
</dbReference>
<feature type="compositionally biased region" description="Basic and acidic residues" evidence="1">
    <location>
        <begin position="19"/>
        <end position="30"/>
    </location>
</feature>
<evidence type="ECO:0000313" key="2">
    <source>
        <dbReference type="EMBL" id="KAF3286597.1"/>
    </source>
</evidence>
<protein>
    <submittedName>
        <fullName evidence="2">Uncharacterized protein</fullName>
    </submittedName>
</protein>
<evidence type="ECO:0000313" key="3">
    <source>
        <dbReference type="Proteomes" id="UP000474640"/>
    </source>
</evidence>
<dbReference type="Proteomes" id="UP000474640">
    <property type="component" value="Unassembled WGS sequence"/>
</dbReference>
<sequence length="91" mass="9966">MVYNEDEESLGPIPGGQDARNDNRKQHDFWLDGPDEDGPKAAPKDDPPVNEPSWVGSLMKGQQANGPSDKGRDKDVSLNKASPWQFTTASE</sequence>
<organism evidence="2 3">
    <name type="scientific">Orbilia oligospora</name>
    <name type="common">Nematode-trapping fungus</name>
    <name type="synonym">Arthrobotrys oligospora</name>
    <dbReference type="NCBI Taxonomy" id="2813651"/>
    <lineage>
        <taxon>Eukaryota</taxon>
        <taxon>Fungi</taxon>
        <taxon>Dikarya</taxon>
        <taxon>Ascomycota</taxon>
        <taxon>Pezizomycotina</taxon>
        <taxon>Orbiliomycetes</taxon>
        <taxon>Orbiliales</taxon>
        <taxon>Orbiliaceae</taxon>
        <taxon>Orbilia</taxon>
    </lineage>
</organism>
<dbReference type="AlphaFoldDB" id="A0A7C8VNM2"/>
<feature type="region of interest" description="Disordered" evidence="1">
    <location>
        <begin position="1"/>
        <end position="91"/>
    </location>
</feature>
<evidence type="ECO:0000256" key="1">
    <source>
        <dbReference type="SAM" id="MobiDB-lite"/>
    </source>
</evidence>
<proteinExistence type="predicted"/>
<accession>A0A7C8VNM2</accession>
<feature type="compositionally biased region" description="Basic and acidic residues" evidence="1">
    <location>
        <begin position="37"/>
        <end position="47"/>
    </location>
</feature>
<gene>
    <name evidence="2" type="ORF">TWF970_008450</name>
</gene>
<feature type="compositionally biased region" description="Polar residues" evidence="1">
    <location>
        <begin position="79"/>
        <end position="91"/>
    </location>
</feature>
<comment type="caution">
    <text evidence="2">The sequence shown here is derived from an EMBL/GenBank/DDBJ whole genome shotgun (WGS) entry which is preliminary data.</text>
</comment>
<reference evidence="2 3" key="1">
    <citation type="submission" date="2020-01" db="EMBL/GenBank/DDBJ databases">
        <authorList>
            <person name="Palmer J.M."/>
        </authorList>
    </citation>
    <scope>NUCLEOTIDE SEQUENCE [LARGE SCALE GENOMIC DNA]</scope>
    <source>
        <strain evidence="2 3">TWF970</strain>
    </source>
</reference>
<name>A0A7C8VNM2_ORBOL</name>